<dbReference type="Gene3D" id="3.40.1690.10">
    <property type="entry name" value="secretion proteins EscU"/>
    <property type="match status" value="1"/>
</dbReference>
<dbReference type="SUPFAM" id="SSF160544">
    <property type="entry name" value="EscU C-terminal domain-like"/>
    <property type="match status" value="1"/>
</dbReference>
<keyword evidence="2" id="KW-0472">Membrane</keyword>
<feature type="transmembrane region" description="Helical" evidence="2">
    <location>
        <begin position="35"/>
        <end position="57"/>
    </location>
</feature>
<keyword evidence="2" id="KW-1133">Transmembrane helix</keyword>
<dbReference type="Proteomes" id="UP000001494">
    <property type="component" value="Chromosome"/>
</dbReference>
<feature type="transmembrane region" description="Helical" evidence="2">
    <location>
        <begin position="151"/>
        <end position="169"/>
    </location>
</feature>
<dbReference type="Pfam" id="PF01312">
    <property type="entry name" value="Bac_export_2"/>
    <property type="match status" value="1"/>
</dbReference>
<dbReference type="PANTHER" id="PTHR30531">
    <property type="entry name" value="FLAGELLAR BIOSYNTHETIC PROTEIN FLHB"/>
    <property type="match status" value="1"/>
</dbReference>
<dbReference type="GO" id="GO:0009306">
    <property type="term" value="P:protein secretion"/>
    <property type="evidence" value="ECO:0007669"/>
    <property type="project" value="InterPro"/>
</dbReference>
<reference evidence="3 4" key="1">
    <citation type="journal article" date="2011" name="J. Bacteriol.">
        <title>Genome sequence of the ethanol-producing Zymomonas mobilis subsp. mobilis lectotype strain ATCC 10988.</title>
        <authorList>
            <person name="Pappas K.M."/>
            <person name="Kouvelis V.N."/>
            <person name="Saunders E."/>
            <person name="Brettin T.S."/>
            <person name="Bruce D."/>
            <person name="Detter C."/>
            <person name="Balakireva M."/>
            <person name="Han C.S."/>
            <person name="Savvakis G."/>
            <person name="Kyrpides N.C."/>
            <person name="Typas M.A."/>
        </authorList>
    </citation>
    <scope>NUCLEOTIDE SEQUENCE [LARGE SCALE GENOMIC DNA]</scope>
    <source>
        <strain evidence="4">ATCC 10988 / DSM 424 / CCUG 17860 / LMG 404 / NCIMB 8938 / NRRL B-806 / ZM1</strain>
    </source>
</reference>
<feature type="transmembrane region" description="Helical" evidence="2">
    <location>
        <begin position="189"/>
        <end position="215"/>
    </location>
</feature>
<dbReference type="GO" id="GO:0005886">
    <property type="term" value="C:plasma membrane"/>
    <property type="evidence" value="ECO:0007669"/>
    <property type="project" value="TreeGrafter"/>
</dbReference>
<evidence type="ECO:0000256" key="1">
    <source>
        <dbReference type="ARBA" id="ARBA00010690"/>
    </source>
</evidence>
<protein>
    <submittedName>
        <fullName evidence="3">Type III secretion exporter</fullName>
    </submittedName>
</protein>
<comment type="similarity">
    <text evidence="1">Belongs to the type III secretion exporter family.</text>
</comment>
<dbReference type="HOGENOM" id="CLU_041013_1_2_5"/>
<name>A0A0H3G777_ZYMMA</name>
<dbReference type="OrthoDB" id="9807950at2"/>
<keyword evidence="2" id="KW-0812">Transmembrane</keyword>
<dbReference type="eggNOG" id="COG1377">
    <property type="taxonomic scope" value="Bacteria"/>
</dbReference>
<dbReference type="PRINTS" id="PR00950">
    <property type="entry name" value="TYPE3IMSPROT"/>
</dbReference>
<organism evidence="3 4">
    <name type="scientific">Zymomonas mobilis subsp. mobilis (strain ATCC 10988 / DSM 424 / LMG 404 / NCIMB 8938 / NRRL B-806 / ZM1)</name>
    <dbReference type="NCBI Taxonomy" id="555217"/>
    <lineage>
        <taxon>Bacteria</taxon>
        <taxon>Pseudomonadati</taxon>
        <taxon>Pseudomonadota</taxon>
        <taxon>Alphaproteobacteria</taxon>
        <taxon>Sphingomonadales</taxon>
        <taxon>Zymomonadaceae</taxon>
        <taxon>Zymomonas</taxon>
    </lineage>
</organism>
<dbReference type="EMBL" id="CP002850">
    <property type="protein sequence ID" value="AEH62996.1"/>
    <property type="molecule type" value="Genomic_DNA"/>
</dbReference>
<sequence length="380" mass="42436">MADSDVDQDQKTEAPTQKRLREVAEKGDVLQSKELGIAFAMLASLAWFLMISHRMVYDLGIMLKMGLSFDFNAFSKFDPFSVFIRLITCIILPFSMLFVLMAFAAIAAPAVLGSLGFRWEALNFKPERLNPIAGFSRVFGMQGLFELGKSIVKVLLIGSLGLWILWQRLPVIMQLGRHDLKAAINEIGHIFLILVLVMSVALAVVAAIDVPIQIFRRNRRLRMSKQEIKDEHKQTEGSPEIKAAVRQRQIAVFRASNRKAVQDSTVVITNPTHFAVALKYKAGEDIAPIVTAKGIDELALALREMADESDVPVLHYPLLARAIYFTSNSGELIREELYKAVASILAFIFRLNAGEEGLTLPVIDVPEEVRFDENGHQAKK</sequence>
<evidence type="ECO:0000313" key="4">
    <source>
        <dbReference type="Proteomes" id="UP000001494"/>
    </source>
</evidence>
<dbReference type="AlphaFoldDB" id="A0A0H3G777"/>
<dbReference type="GeneID" id="79904174"/>
<dbReference type="PANTHER" id="PTHR30531:SF12">
    <property type="entry name" value="FLAGELLAR BIOSYNTHETIC PROTEIN FLHB"/>
    <property type="match status" value="1"/>
</dbReference>
<proteinExistence type="inferred from homology"/>
<feature type="transmembrane region" description="Helical" evidence="2">
    <location>
        <begin position="82"/>
        <end position="115"/>
    </location>
</feature>
<accession>A0A0H3G777</accession>
<evidence type="ECO:0000256" key="2">
    <source>
        <dbReference type="SAM" id="Phobius"/>
    </source>
</evidence>
<dbReference type="RefSeq" id="WP_012817214.1">
    <property type="nucleotide sequence ID" value="NC_017262.1"/>
</dbReference>
<dbReference type="InterPro" id="IPR006135">
    <property type="entry name" value="T3SS_substrate_exporter"/>
</dbReference>
<dbReference type="InterPro" id="IPR029025">
    <property type="entry name" value="T3SS_substrate_exporter_C"/>
</dbReference>
<gene>
    <name evidence="3" type="ordered locus">Zmob_1166</name>
</gene>
<dbReference type="KEGG" id="zmm:Zmob_1166"/>
<evidence type="ECO:0000313" key="3">
    <source>
        <dbReference type="EMBL" id="AEH62996.1"/>
    </source>
</evidence>